<dbReference type="EMBL" id="CP001848">
    <property type="protein sequence ID" value="ADB18622.1"/>
    <property type="molecule type" value="Genomic_DNA"/>
</dbReference>
<keyword evidence="3" id="KW-1185">Reference proteome</keyword>
<evidence type="ECO:0000256" key="1">
    <source>
        <dbReference type="SAM" id="MobiDB-lite"/>
    </source>
</evidence>
<gene>
    <name evidence="2" type="ordered locus">Psta_3968</name>
</gene>
<evidence type="ECO:0000313" key="2">
    <source>
        <dbReference type="EMBL" id="ADB18622.1"/>
    </source>
</evidence>
<dbReference type="AlphaFoldDB" id="D2R211"/>
<proteinExistence type="predicted"/>
<dbReference type="Proteomes" id="UP000001887">
    <property type="component" value="Chromosome"/>
</dbReference>
<accession>D2R211</accession>
<name>D2R211_PIRSD</name>
<feature type="compositionally biased region" description="Low complexity" evidence="1">
    <location>
        <begin position="301"/>
        <end position="321"/>
    </location>
</feature>
<feature type="region of interest" description="Disordered" evidence="1">
    <location>
        <begin position="296"/>
        <end position="321"/>
    </location>
</feature>
<evidence type="ECO:0000313" key="3">
    <source>
        <dbReference type="Proteomes" id="UP000001887"/>
    </source>
</evidence>
<reference evidence="2 3" key="1">
    <citation type="journal article" date="2009" name="Stand. Genomic Sci.">
        <title>Complete genome sequence of Pirellula staleyi type strain (ATCC 27377).</title>
        <authorList>
            <person name="Clum A."/>
            <person name="Tindall B.J."/>
            <person name="Sikorski J."/>
            <person name="Ivanova N."/>
            <person name="Mavrommatis K."/>
            <person name="Lucas S."/>
            <person name="Glavina del Rio T."/>
            <person name="Nolan M."/>
            <person name="Chen F."/>
            <person name="Tice H."/>
            <person name="Pitluck S."/>
            <person name="Cheng J.F."/>
            <person name="Chertkov O."/>
            <person name="Brettin T."/>
            <person name="Han C."/>
            <person name="Detter J.C."/>
            <person name="Kuske C."/>
            <person name="Bruce D."/>
            <person name="Goodwin L."/>
            <person name="Ovchinikova G."/>
            <person name="Pati A."/>
            <person name="Mikhailova N."/>
            <person name="Chen A."/>
            <person name="Palaniappan K."/>
            <person name="Land M."/>
            <person name="Hauser L."/>
            <person name="Chang Y.J."/>
            <person name="Jeffries C.D."/>
            <person name="Chain P."/>
            <person name="Rohde M."/>
            <person name="Goker M."/>
            <person name="Bristow J."/>
            <person name="Eisen J.A."/>
            <person name="Markowitz V."/>
            <person name="Hugenholtz P."/>
            <person name="Kyrpides N.C."/>
            <person name="Klenk H.P."/>
            <person name="Lapidus A."/>
        </authorList>
    </citation>
    <scope>NUCLEOTIDE SEQUENCE [LARGE SCALE GENOMIC DNA]</scope>
    <source>
        <strain evidence="3">ATCC 27377 / DSM 6068 / ICPB 4128</strain>
    </source>
</reference>
<organism evidence="2 3">
    <name type="scientific">Pirellula staleyi (strain ATCC 27377 / DSM 6068 / ICPB 4128)</name>
    <name type="common">Pirella staleyi</name>
    <dbReference type="NCBI Taxonomy" id="530564"/>
    <lineage>
        <taxon>Bacteria</taxon>
        <taxon>Pseudomonadati</taxon>
        <taxon>Planctomycetota</taxon>
        <taxon>Planctomycetia</taxon>
        <taxon>Pirellulales</taxon>
        <taxon>Pirellulaceae</taxon>
        <taxon>Pirellula</taxon>
    </lineage>
</organism>
<dbReference type="HOGENOM" id="CLU_882431_0_0_0"/>
<dbReference type="STRING" id="530564.Psta_3968"/>
<protein>
    <submittedName>
        <fullName evidence="2">Uncharacterized protein</fullName>
    </submittedName>
</protein>
<dbReference type="KEGG" id="psl:Psta_3968"/>
<dbReference type="OrthoDB" id="250033at2"/>
<dbReference type="eggNOG" id="ENOG5032033">
    <property type="taxonomic scope" value="Bacteria"/>
</dbReference>
<sequence precursor="true">MANTIRSFVALLFLVLGLTKVAPLLSDETASAPPAILPAEDISAKEPTYTLAYKLTAGDEIRTKVLHLVTVDTEIKKVSQTAKTRSISSKLWTITSVDEAGTATFVHSVEHVEMWQGVSGRQEVKFDSRTDKSAPPGYEHVMQSVGIPLATITMDKYGRVLSRKDAQPQFNPGIGELSIPLPAQPVRVGQRWSIPDEIKVKLDDGTVKKISTRQVYRLDSVMTGVATISVETQVLTPVNDPKIQSQLVQRMQKGLIKFDVDAGKLIYKQMDLNEQVIGFNGPDSVMKYLARFTEEPAQADSPASSNATAEAAKPAAGPAPR</sequence>